<comment type="similarity">
    <text evidence="9">Belongs to the SecE/SEC61-gamma family.</text>
</comment>
<reference evidence="10 11" key="1">
    <citation type="submission" date="2023-07" db="EMBL/GenBank/DDBJ databases">
        <title>Sorghum-associated microbial communities from plants grown in Nebraska, USA.</title>
        <authorList>
            <person name="Schachtman D."/>
        </authorList>
    </citation>
    <scope>NUCLEOTIDE SEQUENCE [LARGE SCALE GENOMIC DNA]</scope>
    <source>
        <strain evidence="10 11">BE107</strain>
    </source>
</reference>
<evidence type="ECO:0000256" key="5">
    <source>
        <dbReference type="ARBA" id="ARBA00022927"/>
    </source>
</evidence>
<dbReference type="HAMAP" id="MF_00422">
    <property type="entry name" value="SecE"/>
    <property type="match status" value="1"/>
</dbReference>
<dbReference type="PANTHER" id="PTHR33910:SF1">
    <property type="entry name" value="PROTEIN TRANSLOCASE SUBUNIT SECE"/>
    <property type="match status" value="1"/>
</dbReference>
<comment type="subunit">
    <text evidence="9">Component of the Sec protein translocase complex. Heterotrimer consisting of SecY, SecE and SecG subunits. The heterotrimers can form oligomers, although 1 heterotrimer is thought to be able to translocate proteins. Interacts with the ribosome. Interacts with SecDF, and other proteins may be involved. Interacts with SecA.</text>
</comment>
<keyword evidence="4 9" id="KW-0812">Transmembrane</keyword>
<dbReference type="PROSITE" id="PS01067">
    <property type="entry name" value="SECE_SEC61G"/>
    <property type="match status" value="1"/>
</dbReference>
<accession>A0ABU1RXC0</accession>
<keyword evidence="8 9" id="KW-0472">Membrane</keyword>
<feature type="transmembrane region" description="Helical" evidence="9">
    <location>
        <begin position="98"/>
        <end position="118"/>
    </location>
</feature>
<evidence type="ECO:0000313" key="10">
    <source>
        <dbReference type="EMBL" id="MDR6843297.1"/>
    </source>
</evidence>
<keyword evidence="11" id="KW-1185">Reference proteome</keyword>
<dbReference type="InterPro" id="IPR001901">
    <property type="entry name" value="Translocase_SecE/Sec61-g"/>
</dbReference>
<dbReference type="InterPro" id="IPR005807">
    <property type="entry name" value="SecE_bac"/>
</dbReference>
<evidence type="ECO:0000256" key="3">
    <source>
        <dbReference type="ARBA" id="ARBA00022475"/>
    </source>
</evidence>
<keyword evidence="6 9" id="KW-1133">Transmembrane helix</keyword>
<comment type="subcellular location">
    <subcellularLocation>
        <location evidence="1">Membrane</location>
    </subcellularLocation>
</comment>
<dbReference type="PANTHER" id="PTHR33910">
    <property type="entry name" value="PROTEIN TRANSLOCASE SUBUNIT SECE"/>
    <property type="match status" value="1"/>
</dbReference>
<evidence type="ECO:0000256" key="7">
    <source>
        <dbReference type="ARBA" id="ARBA00023010"/>
    </source>
</evidence>
<evidence type="ECO:0000256" key="9">
    <source>
        <dbReference type="HAMAP-Rule" id="MF_00422"/>
    </source>
</evidence>
<dbReference type="EMBL" id="JAVDTT010000007">
    <property type="protein sequence ID" value="MDR6843297.1"/>
    <property type="molecule type" value="Genomic_DNA"/>
</dbReference>
<name>A0ABU1RXC0_9GAMM</name>
<evidence type="ECO:0000256" key="1">
    <source>
        <dbReference type="ARBA" id="ARBA00004370"/>
    </source>
</evidence>
<keyword evidence="7 9" id="KW-0811">Translocation</keyword>
<gene>
    <name evidence="9" type="primary">secE</name>
    <name evidence="10" type="ORF">J2W94_003611</name>
</gene>
<organism evidence="10 11">
    <name type="scientific">Pseudoxanthomonas sacheonensis</name>
    <dbReference type="NCBI Taxonomy" id="443615"/>
    <lineage>
        <taxon>Bacteria</taxon>
        <taxon>Pseudomonadati</taxon>
        <taxon>Pseudomonadota</taxon>
        <taxon>Gammaproteobacteria</taxon>
        <taxon>Lysobacterales</taxon>
        <taxon>Lysobacteraceae</taxon>
        <taxon>Pseudoxanthomonas</taxon>
    </lineage>
</organism>
<evidence type="ECO:0000313" key="11">
    <source>
        <dbReference type="Proteomes" id="UP001254759"/>
    </source>
</evidence>
<dbReference type="Proteomes" id="UP001254759">
    <property type="component" value="Unassembled WGS sequence"/>
</dbReference>
<dbReference type="Gene3D" id="1.20.5.1030">
    <property type="entry name" value="Preprotein translocase secy subunit"/>
    <property type="match status" value="1"/>
</dbReference>
<feature type="transmembrane region" description="Helical" evidence="9">
    <location>
        <begin position="45"/>
        <end position="64"/>
    </location>
</feature>
<dbReference type="RefSeq" id="WP_310096366.1">
    <property type="nucleotide sequence ID" value="NZ_JAVDTT010000007.1"/>
</dbReference>
<keyword evidence="3 9" id="KW-1003">Cell membrane</keyword>
<comment type="caution">
    <text evidence="10">The sequence shown here is derived from an EMBL/GenBank/DDBJ whole genome shotgun (WGS) entry which is preliminary data.</text>
</comment>
<sequence>MNSKVEHSKAAASSAGDIVKYALALALVIAGLVAWWWFAGQWATPLRALAVVSGLVLGAVVFLGTAKGRETREFLVESRFELRKVVWPTRQEALRMTWVVAIVVVILSLMLGGFDWVIQELLKLFFTLGR</sequence>
<comment type="function">
    <text evidence="9">Essential subunit of the Sec protein translocation channel SecYEG. Clamps together the 2 halves of SecY. May contact the channel plug during translocation.</text>
</comment>
<dbReference type="InterPro" id="IPR038379">
    <property type="entry name" value="SecE_sf"/>
</dbReference>
<evidence type="ECO:0000256" key="8">
    <source>
        <dbReference type="ARBA" id="ARBA00023136"/>
    </source>
</evidence>
<dbReference type="PRINTS" id="PR01650">
    <property type="entry name" value="SECETRNLCASE"/>
</dbReference>
<keyword evidence="5 9" id="KW-0653">Protein transport</keyword>
<comment type="caution">
    <text evidence="9">Lacks conserved residue(s) required for the propagation of feature annotation.</text>
</comment>
<keyword evidence="2 9" id="KW-0813">Transport</keyword>
<dbReference type="NCBIfam" id="NF004375">
    <property type="entry name" value="PRK05740.1-6"/>
    <property type="match status" value="1"/>
</dbReference>
<feature type="transmembrane region" description="Helical" evidence="9">
    <location>
        <begin position="21"/>
        <end position="39"/>
    </location>
</feature>
<dbReference type="NCBIfam" id="TIGR00964">
    <property type="entry name" value="secE_bact"/>
    <property type="match status" value="1"/>
</dbReference>
<evidence type="ECO:0000256" key="2">
    <source>
        <dbReference type="ARBA" id="ARBA00022448"/>
    </source>
</evidence>
<protein>
    <recommendedName>
        <fullName evidence="9">Protein translocase subunit SecE</fullName>
    </recommendedName>
</protein>
<evidence type="ECO:0000256" key="6">
    <source>
        <dbReference type="ARBA" id="ARBA00022989"/>
    </source>
</evidence>
<proteinExistence type="inferred from homology"/>
<evidence type="ECO:0000256" key="4">
    <source>
        <dbReference type="ARBA" id="ARBA00022692"/>
    </source>
</evidence>
<dbReference type="Pfam" id="PF00584">
    <property type="entry name" value="SecE"/>
    <property type="match status" value="1"/>
</dbReference>